<protein>
    <submittedName>
        <fullName evidence="3">Unnamed protein product</fullName>
    </submittedName>
</protein>
<gene>
    <name evidence="3" type="ORF">Pfra01_002747100</name>
</gene>
<evidence type="ECO:0000256" key="1">
    <source>
        <dbReference type="SAM" id="MobiDB-lite"/>
    </source>
</evidence>
<feature type="region of interest" description="Disordered" evidence="1">
    <location>
        <begin position="235"/>
        <end position="287"/>
    </location>
</feature>
<keyword evidence="4" id="KW-1185">Reference proteome</keyword>
<organism evidence="3 4">
    <name type="scientific">Phytophthora fragariaefolia</name>
    <dbReference type="NCBI Taxonomy" id="1490495"/>
    <lineage>
        <taxon>Eukaryota</taxon>
        <taxon>Sar</taxon>
        <taxon>Stramenopiles</taxon>
        <taxon>Oomycota</taxon>
        <taxon>Peronosporomycetes</taxon>
        <taxon>Peronosporales</taxon>
        <taxon>Peronosporaceae</taxon>
        <taxon>Phytophthora</taxon>
    </lineage>
</organism>
<accession>A0A9W6YBS7</accession>
<name>A0A9W6YBS7_9STRA</name>
<feature type="compositionally biased region" description="Polar residues" evidence="1">
    <location>
        <begin position="235"/>
        <end position="256"/>
    </location>
</feature>
<dbReference type="EMBL" id="BSXT01006738">
    <property type="protein sequence ID" value="GMF62948.1"/>
    <property type="molecule type" value="Genomic_DNA"/>
</dbReference>
<proteinExistence type="predicted"/>
<feature type="region of interest" description="Disordered" evidence="1">
    <location>
        <begin position="313"/>
        <end position="337"/>
    </location>
</feature>
<evidence type="ECO:0000313" key="4">
    <source>
        <dbReference type="Proteomes" id="UP001165121"/>
    </source>
</evidence>
<comment type="caution">
    <text evidence="3">The sequence shown here is derived from an EMBL/GenBank/DDBJ whole genome shotgun (WGS) entry which is preliminary data.</text>
</comment>
<evidence type="ECO:0000313" key="3">
    <source>
        <dbReference type="EMBL" id="GMF62948.1"/>
    </source>
</evidence>
<dbReference type="Pfam" id="PF13843">
    <property type="entry name" value="DDE_Tnp_1_7"/>
    <property type="match status" value="1"/>
</dbReference>
<dbReference type="PANTHER" id="PTHR46599">
    <property type="entry name" value="PIGGYBAC TRANSPOSABLE ELEMENT-DERIVED PROTEIN 4"/>
    <property type="match status" value="1"/>
</dbReference>
<feature type="compositionally biased region" description="Polar residues" evidence="1">
    <location>
        <begin position="271"/>
        <end position="280"/>
    </location>
</feature>
<dbReference type="AlphaFoldDB" id="A0A9W6YBS7"/>
<dbReference type="PANTHER" id="PTHR46599:SF3">
    <property type="entry name" value="PIGGYBAC TRANSPOSABLE ELEMENT-DERIVED PROTEIN 4"/>
    <property type="match status" value="1"/>
</dbReference>
<feature type="compositionally biased region" description="Basic and acidic residues" evidence="1">
    <location>
        <begin position="371"/>
        <end position="380"/>
    </location>
</feature>
<dbReference type="InterPro" id="IPR029526">
    <property type="entry name" value="PGBD"/>
</dbReference>
<reference evidence="3" key="1">
    <citation type="submission" date="2023-04" db="EMBL/GenBank/DDBJ databases">
        <title>Phytophthora fragariaefolia NBRC 109709.</title>
        <authorList>
            <person name="Ichikawa N."/>
            <person name="Sato H."/>
            <person name="Tonouchi N."/>
        </authorList>
    </citation>
    <scope>NUCLEOTIDE SEQUENCE</scope>
    <source>
        <strain evidence="3">NBRC 109709</strain>
    </source>
</reference>
<evidence type="ECO:0000259" key="2">
    <source>
        <dbReference type="Pfam" id="PF13843"/>
    </source>
</evidence>
<feature type="domain" description="PiggyBac transposable element-derived protein" evidence="2">
    <location>
        <begin position="678"/>
        <end position="908"/>
    </location>
</feature>
<dbReference type="OrthoDB" id="92831at2759"/>
<sequence length="910" mass="100455">MSTNFDLFFTEDSVLFKAIWRILRREGWSSKPPPLRSLDSSFRYVKPGCNPDGVDGTDYFRGEQAPVAYYRKQSAQLIQTDGNTVRLLPFRELPAISQERLARSGGYDKKLECQYAVNNSVVVTDCGGEEENTIIGLLQNDNDIGVRVVSDPDNVALRSNRNQPNDNLLDEGTVAAACTDESTSRGRNNTENCERRELRTVRTGDGATNSRQDIIVEDECADQSNSCEVVTFESRTSGSSNIQPSCNDRGSQNGANDGNEVGHEVRGEPPSTCNSNTVGSSDCGERRGPLNNAEVAEVGTADVDNTGTCTQLAHVDSSERGGPTSDVEGPEVGPARTNDTNIVEIAGCGDTIQLNPCIGGQAEQMGSQNRGGHDASDRHAARGSHGSSRDHDGGGICSGRSSRRGDDGTGGRGSRGGHGDRGILSHDMDAEELCDRNSVDDTQRVIELISEPASSVAAVNLVTSPTLPQRHEVYVNSLVAFTPTKEKWLMTKKLEPVFRRVGTAYIVGRVCKRIIDKKTLLYEVRWLDSLFHKHTHSVNISILQRGIENYRVLTRSTSKPTWSALTATSDGEGFPPDVVLDDLVEVDRYTEFVPEQAIPTSLREVETIKNMKFDPRVQMKSPADLYSHSNGSTTTRVRQESVRQFTHSAPSNFLAYVPLYFWRPIVSEPEDAILGNHGSTGLEHIMPLRRFKLIRKCFCFRASQPPTQRDPAARIRPLLNLLKSTGGMYVEIGRDVALDESSVACRSKCGQHCIVFNPMKPTSKYHFRLYMLCCATTWIAVNYRFHCTSDLLDRLDGVLPANQALELQQEWAESKLSSIRKLVLEVSRLLYGSNRVVNMDNYYTSVQLLQALRLRGLYARGTVRGTSKHFPKHTVLDKKEASRGDLRQGVCADHAIVAASWCDGNIVQII</sequence>
<dbReference type="Proteomes" id="UP001165121">
    <property type="component" value="Unassembled WGS sequence"/>
</dbReference>
<feature type="region of interest" description="Disordered" evidence="1">
    <location>
        <begin position="361"/>
        <end position="424"/>
    </location>
</feature>